<accession>A0A9P6KZL9</accession>
<protein>
    <submittedName>
        <fullName evidence="2">Uncharacterized protein</fullName>
    </submittedName>
</protein>
<sequence length="303" mass="34875">DTFTPTGNQTQIDTFTPTGNQTQIDTFTQTGNQTQIDTFTQTGNQTQIDTFTQTGNQTINSKLVDEAINHFIPPDTTVLGNINIPLTKFYLENFIFKVEYLEIEKAIHHEKETQSNENKLKIKIETNKRLNQINNDPQRVATIADILKQYSRSPLFVEIFVCKFIEQCVVQISRRFDSHRQFAFLFKKLCTKELFCFYKVNMVKKAVQGDGLRGLYAGFFGVLVELDFADELWAFGAGLLNSEYSQSSFVVLEVYLIIASPYFFRQSPLVFSKMLRYIKKNVINEIKEPALRFRIQSLITSSS</sequence>
<evidence type="ECO:0000256" key="1">
    <source>
        <dbReference type="SAM" id="MobiDB-lite"/>
    </source>
</evidence>
<proteinExistence type="predicted"/>
<gene>
    <name evidence="2" type="ORF">NGRA_0981</name>
</gene>
<dbReference type="OrthoDB" id="420884at2759"/>
<evidence type="ECO:0000313" key="3">
    <source>
        <dbReference type="Proteomes" id="UP000740883"/>
    </source>
</evidence>
<dbReference type="EMBL" id="SBJO01000050">
    <property type="protein sequence ID" value="KAF9763879.1"/>
    <property type="molecule type" value="Genomic_DNA"/>
</dbReference>
<reference evidence="2 3" key="1">
    <citation type="journal article" date="2020" name="Genome Biol. Evol.">
        <title>Comparative genomics of strictly vertically transmitted, feminizing microsporidia endosymbionts of amphipod crustaceans.</title>
        <authorList>
            <person name="Cormier A."/>
            <person name="Chebbi M.A."/>
            <person name="Giraud I."/>
            <person name="Wattier R."/>
            <person name="Teixeira M."/>
            <person name="Gilbert C."/>
            <person name="Rigaud T."/>
            <person name="Cordaux R."/>
        </authorList>
    </citation>
    <scope>NUCLEOTIDE SEQUENCE [LARGE SCALE GENOMIC DNA]</scope>
    <source>
        <strain evidence="2 3">Ou3-Ou53</strain>
    </source>
</reference>
<organism evidence="2 3">
    <name type="scientific">Nosema granulosis</name>
    <dbReference type="NCBI Taxonomy" id="83296"/>
    <lineage>
        <taxon>Eukaryota</taxon>
        <taxon>Fungi</taxon>
        <taxon>Fungi incertae sedis</taxon>
        <taxon>Microsporidia</taxon>
        <taxon>Nosematidae</taxon>
        <taxon>Nosema</taxon>
    </lineage>
</organism>
<name>A0A9P6KZL9_9MICR</name>
<dbReference type="Proteomes" id="UP000740883">
    <property type="component" value="Unassembled WGS sequence"/>
</dbReference>
<evidence type="ECO:0000313" key="2">
    <source>
        <dbReference type="EMBL" id="KAF9763879.1"/>
    </source>
</evidence>
<keyword evidence="3" id="KW-1185">Reference proteome</keyword>
<comment type="caution">
    <text evidence="2">The sequence shown here is derived from an EMBL/GenBank/DDBJ whole genome shotgun (WGS) entry which is preliminary data.</text>
</comment>
<dbReference type="AlphaFoldDB" id="A0A9P6KZL9"/>
<feature type="non-terminal residue" evidence="2">
    <location>
        <position position="1"/>
    </location>
</feature>
<feature type="region of interest" description="Disordered" evidence="1">
    <location>
        <begin position="1"/>
        <end position="21"/>
    </location>
</feature>